<gene>
    <name evidence="2" type="ORF">FAZ19_22255</name>
</gene>
<dbReference type="OrthoDB" id="704028at2"/>
<feature type="transmembrane region" description="Helical" evidence="1">
    <location>
        <begin position="102"/>
        <end position="122"/>
    </location>
</feature>
<evidence type="ECO:0008006" key="4">
    <source>
        <dbReference type="Google" id="ProtNLM"/>
    </source>
</evidence>
<keyword evidence="3" id="KW-1185">Reference proteome</keyword>
<comment type="caution">
    <text evidence="2">The sequence shown here is derived from an EMBL/GenBank/DDBJ whole genome shotgun (WGS) entry which is preliminary data.</text>
</comment>
<feature type="transmembrane region" description="Helical" evidence="1">
    <location>
        <begin position="41"/>
        <end position="64"/>
    </location>
</feature>
<keyword evidence="1" id="KW-1133">Transmembrane helix</keyword>
<dbReference type="RefSeq" id="WP_136822981.1">
    <property type="nucleotide sequence ID" value="NZ_BMJX01000010.1"/>
</dbReference>
<protein>
    <recommendedName>
        <fullName evidence="4">Histidine kinase N-terminal 7TM region domain-containing protein</fullName>
    </recommendedName>
</protein>
<name>A0A4U0GSA9_9SPHI</name>
<evidence type="ECO:0000256" key="1">
    <source>
        <dbReference type="SAM" id="Phobius"/>
    </source>
</evidence>
<dbReference type="AlphaFoldDB" id="A0A4U0GSA9"/>
<feature type="transmembrane region" description="Helical" evidence="1">
    <location>
        <begin position="6"/>
        <end position="29"/>
    </location>
</feature>
<feature type="transmembrane region" description="Helical" evidence="1">
    <location>
        <begin position="229"/>
        <end position="248"/>
    </location>
</feature>
<dbReference type="EMBL" id="SUKA01000010">
    <property type="protein sequence ID" value="TJY61344.1"/>
    <property type="molecule type" value="Genomic_DNA"/>
</dbReference>
<proteinExistence type="predicted"/>
<accession>A0A4U0GSA9</accession>
<feature type="transmembrane region" description="Helical" evidence="1">
    <location>
        <begin position="198"/>
        <end position="217"/>
    </location>
</feature>
<keyword evidence="1" id="KW-0812">Transmembrane</keyword>
<reference evidence="2 3" key="1">
    <citation type="submission" date="2019-04" db="EMBL/GenBank/DDBJ databases">
        <title>Sphingobacterium olei sp. nov., isolated from oil-contaminated soil.</title>
        <authorList>
            <person name="Liu B."/>
        </authorList>
    </citation>
    <scope>NUCLEOTIDE SEQUENCE [LARGE SCALE GENOMIC DNA]</scope>
    <source>
        <strain evidence="2 3">Y3L14</strain>
    </source>
</reference>
<feature type="transmembrane region" description="Helical" evidence="1">
    <location>
        <begin position="156"/>
        <end position="177"/>
    </location>
</feature>
<keyword evidence="1" id="KW-0472">Membrane</keyword>
<sequence>MNDITYVLGLYFAGLGLLLSLAGILLRFYYKHLRTDRAEQLICIAVGVMMWHIIIYIMILNGHIKQWPNLYNKGIPIYYLIAPCTYYYTLLKLYPKARISRLWYLHLLPFAFGLIDIMPYAVASTEEKVALLELVTTDLQMGFKHSYGFIDQKWHYIVKFLLAFVYLMAQWRLIYIFEPSETHDAAQKRSVIGFSGMYSLHLFLQGSMILNVLFNQLQGSFILRDINQIVWVSLFFMFFSVWVFYSALPRRSANRQIRRFANRQI</sequence>
<organism evidence="2 3">
    <name type="scientific">Sphingobacterium alkalisoli</name>
    <dbReference type="NCBI Taxonomy" id="1874115"/>
    <lineage>
        <taxon>Bacteria</taxon>
        <taxon>Pseudomonadati</taxon>
        <taxon>Bacteroidota</taxon>
        <taxon>Sphingobacteriia</taxon>
        <taxon>Sphingobacteriales</taxon>
        <taxon>Sphingobacteriaceae</taxon>
        <taxon>Sphingobacterium</taxon>
    </lineage>
</organism>
<feature type="transmembrane region" description="Helical" evidence="1">
    <location>
        <begin position="70"/>
        <end position="90"/>
    </location>
</feature>
<dbReference type="Proteomes" id="UP000309872">
    <property type="component" value="Unassembled WGS sequence"/>
</dbReference>
<evidence type="ECO:0000313" key="2">
    <source>
        <dbReference type="EMBL" id="TJY61344.1"/>
    </source>
</evidence>
<evidence type="ECO:0000313" key="3">
    <source>
        <dbReference type="Proteomes" id="UP000309872"/>
    </source>
</evidence>